<organism evidence="1 2">
    <name type="scientific">Ancylostoma duodenale</name>
    <dbReference type="NCBI Taxonomy" id="51022"/>
    <lineage>
        <taxon>Eukaryota</taxon>
        <taxon>Metazoa</taxon>
        <taxon>Ecdysozoa</taxon>
        <taxon>Nematoda</taxon>
        <taxon>Chromadorea</taxon>
        <taxon>Rhabditida</taxon>
        <taxon>Rhabditina</taxon>
        <taxon>Rhabditomorpha</taxon>
        <taxon>Strongyloidea</taxon>
        <taxon>Ancylostomatidae</taxon>
        <taxon>Ancylostomatinae</taxon>
        <taxon>Ancylostoma</taxon>
    </lineage>
</organism>
<evidence type="ECO:0000313" key="2">
    <source>
        <dbReference type="Proteomes" id="UP000054047"/>
    </source>
</evidence>
<evidence type="ECO:0000313" key="1">
    <source>
        <dbReference type="EMBL" id="KIH44337.1"/>
    </source>
</evidence>
<keyword evidence="2" id="KW-1185">Reference proteome</keyword>
<protein>
    <submittedName>
        <fullName evidence="1">Uncharacterized protein</fullName>
    </submittedName>
</protein>
<dbReference type="Proteomes" id="UP000054047">
    <property type="component" value="Unassembled WGS sequence"/>
</dbReference>
<dbReference type="AlphaFoldDB" id="A0A0C2C3R7"/>
<accession>A0A0C2C3R7</accession>
<proteinExistence type="predicted"/>
<gene>
    <name evidence="1" type="ORF">ANCDUO_25638</name>
</gene>
<name>A0A0C2C3R7_9BILA</name>
<reference evidence="1 2" key="1">
    <citation type="submission" date="2013-12" db="EMBL/GenBank/DDBJ databases">
        <title>Draft genome of the parsitic nematode Ancylostoma duodenale.</title>
        <authorList>
            <person name="Mitreva M."/>
        </authorList>
    </citation>
    <scope>NUCLEOTIDE SEQUENCE [LARGE SCALE GENOMIC DNA]</scope>
    <source>
        <strain evidence="1 2">Zhejiang</strain>
    </source>
</reference>
<dbReference type="EMBL" id="KN778484">
    <property type="protein sequence ID" value="KIH44337.1"/>
    <property type="molecule type" value="Genomic_DNA"/>
</dbReference>
<sequence>MSSTGEPQPPPPPPPCVALTPLTYFARVHVFSLNFCRRPAGVWRQNRRCAGAFRNHPGPKMAEISVSLSVSPNRG</sequence>